<feature type="transmembrane region" description="Helical" evidence="9">
    <location>
        <begin position="376"/>
        <end position="394"/>
    </location>
</feature>
<dbReference type="Pfam" id="PF00083">
    <property type="entry name" value="Sugar_tr"/>
    <property type="match status" value="1"/>
</dbReference>
<keyword evidence="3 7" id="KW-0813">Transport</keyword>
<dbReference type="InterPro" id="IPR005829">
    <property type="entry name" value="Sugar_transporter_CS"/>
</dbReference>
<dbReference type="AlphaFoldDB" id="A0A8H7PGC0"/>
<feature type="transmembrane region" description="Helical" evidence="9">
    <location>
        <begin position="78"/>
        <end position="97"/>
    </location>
</feature>
<feature type="transmembrane region" description="Helical" evidence="9">
    <location>
        <begin position="303"/>
        <end position="322"/>
    </location>
</feature>
<dbReference type="PANTHER" id="PTHR48022:SF2">
    <property type="entry name" value="PLASTIDIC GLUCOSE TRANSPORTER 4"/>
    <property type="match status" value="1"/>
</dbReference>
<name>A0A8H7PGC0_MORIS</name>
<evidence type="ECO:0000313" key="11">
    <source>
        <dbReference type="EMBL" id="KAG2173353.1"/>
    </source>
</evidence>
<evidence type="ECO:0000256" key="7">
    <source>
        <dbReference type="RuleBase" id="RU003346"/>
    </source>
</evidence>
<feature type="transmembrane region" description="Helical" evidence="9">
    <location>
        <begin position="406"/>
        <end position="425"/>
    </location>
</feature>
<dbReference type="GO" id="GO:0016020">
    <property type="term" value="C:membrane"/>
    <property type="evidence" value="ECO:0007669"/>
    <property type="project" value="UniProtKB-SubCell"/>
</dbReference>
<dbReference type="SUPFAM" id="SSF103473">
    <property type="entry name" value="MFS general substrate transporter"/>
    <property type="match status" value="1"/>
</dbReference>
<organism evidence="11 12">
    <name type="scientific">Mortierella isabellina</name>
    <name type="common">Filamentous fungus</name>
    <name type="synonym">Umbelopsis isabellina</name>
    <dbReference type="NCBI Taxonomy" id="91625"/>
    <lineage>
        <taxon>Eukaryota</taxon>
        <taxon>Fungi</taxon>
        <taxon>Fungi incertae sedis</taxon>
        <taxon>Mucoromycota</taxon>
        <taxon>Mucoromycotina</taxon>
        <taxon>Umbelopsidomycetes</taxon>
        <taxon>Umbelopsidales</taxon>
        <taxon>Umbelopsidaceae</taxon>
        <taxon>Umbelopsis</taxon>
    </lineage>
</organism>
<keyword evidence="6 9" id="KW-0472">Membrane</keyword>
<evidence type="ECO:0000256" key="5">
    <source>
        <dbReference type="ARBA" id="ARBA00022989"/>
    </source>
</evidence>
<feature type="transmembrane region" description="Helical" evidence="9">
    <location>
        <begin position="183"/>
        <end position="207"/>
    </location>
</feature>
<feature type="transmembrane region" description="Helical" evidence="9">
    <location>
        <begin position="103"/>
        <end position="136"/>
    </location>
</feature>
<comment type="subcellular location">
    <subcellularLocation>
        <location evidence="1">Membrane</location>
        <topology evidence="1">Multi-pass membrane protein</topology>
    </subcellularLocation>
</comment>
<dbReference type="PROSITE" id="PS50850">
    <property type="entry name" value="MFS"/>
    <property type="match status" value="1"/>
</dbReference>
<keyword evidence="12" id="KW-1185">Reference proteome</keyword>
<dbReference type="InterPro" id="IPR050360">
    <property type="entry name" value="MFS_Sugar_Transporters"/>
</dbReference>
<dbReference type="EMBL" id="JAEPQZ010000015">
    <property type="protein sequence ID" value="KAG2173353.1"/>
    <property type="molecule type" value="Genomic_DNA"/>
</dbReference>
<dbReference type="PRINTS" id="PR00171">
    <property type="entry name" value="SUGRTRNSPORT"/>
</dbReference>
<keyword evidence="4 9" id="KW-0812">Transmembrane</keyword>
<feature type="compositionally biased region" description="Basic and acidic residues" evidence="8">
    <location>
        <begin position="1"/>
        <end position="16"/>
    </location>
</feature>
<feature type="domain" description="Major facilitator superfamily (MFS) profile" evidence="10">
    <location>
        <begin position="1"/>
        <end position="459"/>
    </location>
</feature>
<evidence type="ECO:0000256" key="9">
    <source>
        <dbReference type="SAM" id="Phobius"/>
    </source>
</evidence>
<feature type="transmembrane region" description="Helical" evidence="9">
    <location>
        <begin position="334"/>
        <end position="356"/>
    </location>
</feature>
<dbReference type="PANTHER" id="PTHR48022">
    <property type="entry name" value="PLASTIDIC GLUCOSE TRANSPORTER 4"/>
    <property type="match status" value="1"/>
</dbReference>
<feature type="transmembrane region" description="Helical" evidence="9">
    <location>
        <begin position="41"/>
        <end position="66"/>
    </location>
</feature>
<evidence type="ECO:0000313" key="12">
    <source>
        <dbReference type="Proteomes" id="UP000654370"/>
    </source>
</evidence>
<feature type="compositionally biased region" description="Low complexity" evidence="8">
    <location>
        <begin position="17"/>
        <end position="31"/>
    </location>
</feature>
<dbReference type="NCBIfam" id="TIGR00879">
    <property type="entry name" value="SP"/>
    <property type="match status" value="1"/>
</dbReference>
<feature type="transmembrane region" description="Helical" evidence="9">
    <location>
        <begin position="437"/>
        <end position="456"/>
    </location>
</feature>
<evidence type="ECO:0000256" key="2">
    <source>
        <dbReference type="ARBA" id="ARBA00010992"/>
    </source>
</evidence>
<protein>
    <recommendedName>
        <fullName evidence="10">Major facilitator superfamily (MFS) profile domain-containing protein</fullName>
    </recommendedName>
</protein>
<evidence type="ECO:0000256" key="3">
    <source>
        <dbReference type="ARBA" id="ARBA00022448"/>
    </source>
</evidence>
<dbReference type="Gene3D" id="1.20.1250.20">
    <property type="entry name" value="MFS general substrate transporter like domains"/>
    <property type="match status" value="1"/>
</dbReference>
<dbReference type="Proteomes" id="UP000654370">
    <property type="component" value="Unassembled WGS sequence"/>
</dbReference>
<comment type="similarity">
    <text evidence="2 7">Belongs to the major facilitator superfamily. Sugar transporter (TC 2.A.1.1) family.</text>
</comment>
<evidence type="ECO:0000259" key="10">
    <source>
        <dbReference type="PROSITE" id="PS50850"/>
    </source>
</evidence>
<dbReference type="InterPro" id="IPR020846">
    <property type="entry name" value="MFS_dom"/>
</dbReference>
<reference evidence="11" key="1">
    <citation type="submission" date="2020-12" db="EMBL/GenBank/DDBJ databases">
        <title>Metabolic potential, ecology and presence of endohyphal bacteria is reflected in genomic diversity of Mucoromycotina.</title>
        <authorList>
            <person name="Muszewska A."/>
            <person name="Okrasinska A."/>
            <person name="Steczkiewicz K."/>
            <person name="Drgas O."/>
            <person name="Orlowska M."/>
            <person name="Perlinska-Lenart U."/>
            <person name="Aleksandrzak-Piekarczyk T."/>
            <person name="Szatraj K."/>
            <person name="Zielenkiewicz U."/>
            <person name="Pilsyk S."/>
            <person name="Malc E."/>
            <person name="Mieczkowski P."/>
            <person name="Kruszewska J.S."/>
            <person name="Biernat P."/>
            <person name="Pawlowska J."/>
        </authorList>
    </citation>
    <scope>NUCLEOTIDE SEQUENCE</scope>
    <source>
        <strain evidence="11">WA0000067209</strain>
    </source>
</reference>
<dbReference type="PROSITE" id="PS00217">
    <property type="entry name" value="SUGAR_TRANSPORT_2"/>
    <property type="match status" value="1"/>
</dbReference>
<dbReference type="FunFam" id="1.20.1250.20:FF:000134">
    <property type="entry name" value="MFS sugar transporter protein"/>
    <property type="match status" value="1"/>
</dbReference>
<accession>A0A8H7PGC0</accession>
<sequence length="481" mass="53291">MENEKSQVDMCEKPNNDSKSSLKSSDNSNDHSTVIVPPNRVLLYGTTAFVSLGALLFGVISTIIASDTWLKEFGYPDSGVIGAVVSLFDVGCLFGALSNAWTAFGVIIQTFAVHIAMMIIGRFILGFGVGALSGLVPLYQAEIAPAHIRGRLISIEQMVLCFGEMIATWIDYGFSYLAPTLPIWWRIPLGIQIVPAIILVVGCFYILPSPRWLAEKERWDECLSVLTRLHGTEAAQIEFRQIQETIKMERETSVGSYAELFNRRYRKRTLIAMATAGLQQLTGTNSILYFAPTLFGKAGLDQQASFLATGGVGIVLFVTSWIPIWTIDRWSRKGYFMVGSFVMMLAMIGIAVTQAMTELHPNIIGNAGNVIVFWPYLFYTAFNITWGPLAWLVPNEIMDITMRAKGNALATATLWLCNVGVAQFSPMIVAKINWGLYPIYAGINFISIFLIYFFWVESANVPLEEMAALFEGIPRESRTAA</sequence>
<dbReference type="InterPro" id="IPR036259">
    <property type="entry name" value="MFS_trans_sf"/>
</dbReference>
<feature type="transmembrane region" description="Helical" evidence="9">
    <location>
        <begin position="270"/>
        <end position="291"/>
    </location>
</feature>
<keyword evidence="5 9" id="KW-1133">Transmembrane helix</keyword>
<proteinExistence type="inferred from homology"/>
<comment type="caution">
    <text evidence="11">The sequence shown here is derived from an EMBL/GenBank/DDBJ whole genome shotgun (WGS) entry which is preliminary data.</text>
</comment>
<evidence type="ECO:0000256" key="8">
    <source>
        <dbReference type="SAM" id="MobiDB-lite"/>
    </source>
</evidence>
<evidence type="ECO:0000256" key="6">
    <source>
        <dbReference type="ARBA" id="ARBA00023136"/>
    </source>
</evidence>
<gene>
    <name evidence="11" type="ORF">INT43_004727</name>
</gene>
<dbReference type="InterPro" id="IPR003663">
    <property type="entry name" value="Sugar/inositol_transpt"/>
</dbReference>
<dbReference type="InterPro" id="IPR005828">
    <property type="entry name" value="MFS_sugar_transport-like"/>
</dbReference>
<dbReference type="GO" id="GO:0005351">
    <property type="term" value="F:carbohydrate:proton symporter activity"/>
    <property type="evidence" value="ECO:0007669"/>
    <property type="project" value="TreeGrafter"/>
</dbReference>
<dbReference type="OrthoDB" id="4142200at2759"/>
<evidence type="ECO:0000256" key="4">
    <source>
        <dbReference type="ARBA" id="ARBA00022692"/>
    </source>
</evidence>
<evidence type="ECO:0000256" key="1">
    <source>
        <dbReference type="ARBA" id="ARBA00004141"/>
    </source>
</evidence>
<feature type="region of interest" description="Disordered" evidence="8">
    <location>
        <begin position="1"/>
        <end position="31"/>
    </location>
</feature>